<organism evidence="1 2">
    <name type="scientific">Gryllotalpicola protaetiae</name>
    <dbReference type="NCBI Taxonomy" id="2419771"/>
    <lineage>
        <taxon>Bacteria</taxon>
        <taxon>Bacillati</taxon>
        <taxon>Actinomycetota</taxon>
        <taxon>Actinomycetes</taxon>
        <taxon>Micrococcales</taxon>
        <taxon>Microbacteriaceae</taxon>
        <taxon>Gryllotalpicola</taxon>
    </lineage>
</organism>
<dbReference type="AlphaFoldDB" id="A0A387BN91"/>
<name>A0A387BN91_9MICO</name>
<keyword evidence="2" id="KW-1185">Reference proteome</keyword>
<reference evidence="1 2" key="1">
    <citation type="submission" date="2018-09" db="EMBL/GenBank/DDBJ databases">
        <title>Genome sequencing of strain 2DFW10M-5.</title>
        <authorList>
            <person name="Heo J."/>
            <person name="Kim S.-J."/>
            <person name="Kwon S.-W."/>
        </authorList>
    </citation>
    <scope>NUCLEOTIDE SEQUENCE [LARGE SCALE GENOMIC DNA]</scope>
    <source>
        <strain evidence="1 2">2DFW10M-5</strain>
    </source>
</reference>
<protein>
    <submittedName>
        <fullName evidence="1">Uncharacterized protein</fullName>
    </submittedName>
</protein>
<dbReference type="OrthoDB" id="5005866at2"/>
<sequence>MYEDNQFELVALERETDPDLDVARDGGRLSVHGRAFIVYANGTLLANLPTVRATDLITRGVATAAAAVEPGPGRWVAISDTEDWSELAEESHQFVGEPPVGRAS</sequence>
<dbReference type="RefSeq" id="WP_120789434.1">
    <property type="nucleotide sequence ID" value="NZ_CP032624.1"/>
</dbReference>
<proteinExistence type="predicted"/>
<dbReference type="Proteomes" id="UP000275069">
    <property type="component" value="Chromosome"/>
</dbReference>
<evidence type="ECO:0000313" key="2">
    <source>
        <dbReference type="Proteomes" id="UP000275069"/>
    </source>
</evidence>
<evidence type="ECO:0000313" key="1">
    <source>
        <dbReference type="EMBL" id="AYG03902.1"/>
    </source>
</evidence>
<accession>A0A387BN91</accession>
<gene>
    <name evidence="1" type="ORF">D7I44_10380</name>
</gene>
<dbReference type="KEGG" id="gry:D7I44_10380"/>
<dbReference type="EMBL" id="CP032624">
    <property type="protein sequence ID" value="AYG03902.1"/>
    <property type="molecule type" value="Genomic_DNA"/>
</dbReference>